<gene>
    <name evidence="3" type="ORF">AVDCRST_MAG10-2718</name>
</gene>
<organism evidence="3">
    <name type="scientific">uncultured Acidimicrobiales bacterium</name>
    <dbReference type="NCBI Taxonomy" id="310071"/>
    <lineage>
        <taxon>Bacteria</taxon>
        <taxon>Bacillati</taxon>
        <taxon>Actinomycetota</taxon>
        <taxon>Acidimicrobiia</taxon>
        <taxon>Acidimicrobiales</taxon>
        <taxon>environmental samples</taxon>
    </lineage>
</organism>
<evidence type="ECO:0000259" key="2">
    <source>
        <dbReference type="Pfam" id="PF06724"/>
    </source>
</evidence>
<keyword evidence="1" id="KW-0472">Membrane</keyword>
<protein>
    <recommendedName>
        <fullName evidence="2">DUF1206 domain-containing protein</fullName>
    </recommendedName>
</protein>
<dbReference type="InterPro" id="IPR009597">
    <property type="entry name" value="DUF1206"/>
</dbReference>
<feature type="transmembrane region" description="Helical" evidence="1">
    <location>
        <begin position="43"/>
        <end position="62"/>
    </location>
</feature>
<feature type="domain" description="DUF1206" evidence="2">
    <location>
        <begin position="124"/>
        <end position="193"/>
    </location>
</feature>
<accession>A0A6J4IVF5</accession>
<dbReference type="AlphaFoldDB" id="A0A6J4IVF5"/>
<keyword evidence="1" id="KW-0812">Transmembrane</keyword>
<reference evidence="3" key="1">
    <citation type="submission" date="2020-02" db="EMBL/GenBank/DDBJ databases">
        <authorList>
            <person name="Meier V. D."/>
        </authorList>
    </citation>
    <scope>NUCLEOTIDE SEQUENCE</scope>
    <source>
        <strain evidence="3">AVDCRST_MAG10</strain>
    </source>
</reference>
<evidence type="ECO:0000313" key="3">
    <source>
        <dbReference type="EMBL" id="CAA9260349.1"/>
    </source>
</evidence>
<feature type="domain" description="DUF1206" evidence="2">
    <location>
        <begin position="220"/>
        <end position="289"/>
    </location>
</feature>
<dbReference type="Pfam" id="PF06724">
    <property type="entry name" value="DUF1206"/>
    <property type="match status" value="3"/>
</dbReference>
<dbReference type="EMBL" id="CADCTB010000165">
    <property type="protein sequence ID" value="CAA9260349.1"/>
    <property type="molecule type" value="Genomic_DNA"/>
</dbReference>
<keyword evidence="1" id="KW-1133">Transmembrane helix</keyword>
<feature type="transmembrane region" description="Helical" evidence="1">
    <location>
        <begin position="172"/>
        <end position="193"/>
    </location>
</feature>
<proteinExistence type="predicted"/>
<feature type="transmembrane region" description="Helical" evidence="1">
    <location>
        <begin position="213"/>
        <end position="242"/>
    </location>
</feature>
<feature type="transmembrane region" description="Helical" evidence="1">
    <location>
        <begin position="262"/>
        <end position="281"/>
    </location>
</feature>
<evidence type="ECO:0000256" key="1">
    <source>
        <dbReference type="SAM" id="Phobius"/>
    </source>
</evidence>
<feature type="transmembrane region" description="Helical" evidence="1">
    <location>
        <begin position="82"/>
        <end position="104"/>
    </location>
</feature>
<name>A0A6J4IVF5_9ACTN</name>
<feature type="domain" description="DUF1206" evidence="2">
    <location>
        <begin position="41"/>
        <end position="108"/>
    </location>
</feature>
<sequence length="294" mass="31726">MPVGDTVDMGGRVDVEDVKDRAEDALEDAADSTWLERLARAGLVARGLLYVVVGILALQVATGHDETRADKQGALQSVVRQPFGRLLVLLLAVGFAGYALWRFVEAAVGPPDEKDGRKANLKRIGYAARGGLYAFFCGSAVKLFIWSNQAGAAERPEADWTGRVLNWPGGTWLVQAVGLGLIGAGLYVGWRGLAGKFRKRLKALEMGPVARRWVRWIGAVGMVARMLVLAMIGVFLIAAARGHDPNQAVGIDGALKRLADRTYGPMLLVFVAFGLGAYGLYSFAEARYRRVCGH</sequence>
<feature type="transmembrane region" description="Helical" evidence="1">
    <location>
        <begin position="124"/>
        <end position="146"/>
    </location>
</feature>